<keyword evidence="2" id="KW-0812">Transmembrane</keyword>
<keyword evidence="2" id="KW-0472">Membrane</keyword>
<evidence type="ECO:0000256" key="1">
    <source>
        <dbReference type="SAM" id="MobiDB-lite"/>
    </source>
</evidence>
<reference evidence="4" key="1">
    <citation type="journal article" date="2023" name="Mol. Phylogenet. Evol.">
        <title>Genome-scale phylogeny and comparative genomics of the fungal order Sordariales.</title>
        <authorList>
            <person name="Hensen N."/>
            <person name="Bonometti L."/>
            <person name="Westerberg I."/>
            <person name="Brannstrom I.O."/>
            <person name="Guillou S."/>
            <person name="Cros-Aarteil S."/>
            <person name="Calhoun S."/>
            <person name="Haridas S."/>
            <person name="Kuo A."/>
            <person name="Mondo S."/>
            <person name="Pangilinan J."/>
            <person name="Riley R."/>
            <person name="LaButti K."/>
            <person name="Andreopoulos B."/>
            <person name="Lipzen A."/>
            <person name="Chen C."/>
            <person name="Yan M."/>
            <person name="Daum C."/>
            <person name="Ng V."/>
            <person name="Clum A."/>
            <person name="Steindorff A."/>
            <person name="Ohm R.A."/>
            <person name="Martin F."/>
            <person name="Silar P."/>
            <person name="Natvig D.O."/>
            <person name="Lalanne C."/>
            <person name="Gautier V."/>
            <person name="Ament-Velasquez S.L."/>
            <person name="Kruys A."/>
            <person name="Hutchinson M.I."/>
            <person name="Powell A.J."/>
            <person name="Barry K."/>
            <person name="Miller A.N."/>
            <person name="Grigoriev I.V."/>
            <person name="Debuchy R."/>
            <person name="Gladieux P."/>
            <person name="Hiltunen Thoren M."/>
            <person name="Johannesson H."/>
        </authorList>
    </citation>
    <scope>NUCLEOTIDE SEQUENCE [LARGE SCALE GENOMIC DNA]</scope>
    <source>
        <strain evidence="4">CBS 340.73</strain>
    </source>
</reference>
<proteinExistence type="predicted"/>
<dbReference type="AlphaFoldDB" id="A0AAN6S355"/>
<keyword evidence="4" id="KW-1185">Reference proteome</keyword>
<organism evidence="3 4">
    <name type="scientific">Diplogelasinospora grovesii</name>
    <dbReference type="NCBI Taxonomy" id="303347"/>
    <lineage>
        <taxon>Eukaryota</taxon>
        <taxon>Fungi</taxon>
        <taxon>Dikarya</taxon>
        <taxon>Ascomycota</taxon>
        <taxon>Pezizomycotina</taxon>
        <taxon>Sordariomycetes</taxon>
        <taxon>Sordariomycetidae</taxon>
        <taxon>Sordariales</taxon>
        <taxon>Diplogelasinosporaceae</taxon>
        <taxon>Diplogelasinospora</taxon>
    </lineage>
</organism>
<feature type="transmembrane region" description="Helical" evidence="2">
    <location>
        <begin position="6"/>
        <end position="24"/>
    </location>
</feature>
<name>A0AAN6S355_9PEZI</name>
<evidence type="ECO:0000313" key="3">
    <source>
        <dbReference type="EMBL" id="KAK3939362.1"/>
    </source>
</evidence>
<dbReference type="EMBL" id="MU853812">
    <property type="protein sequence ID" value="KAK3939362.1"/>
    <property type="molecule type" value="Genomic_DNA"/>
</dbReference>
<protein>
    <submittedName>
        <fullName evidence="3">Uncharacterized protein</fullName>
    </submittedName>
</protein>
<keyword evidence="2" id="KW-1133">Transmembrane helix</keyword>
<evidence type="ECO:0000313" key="4">
    <source>
        <dbReference type="Proteomes" id="UP001303473"/>
    </source>
</evidence>
<accession>A0AAN6S355</accession>
<feature type="region of interest" description="Disordered" evidence="1">
    <location>
        <begin position="62"/>
        <end position="83"/>
    </location>
</feature>
<sequence length="127" mass="14242">MSPGAIVGIVLGSIAAILLLYLITRSFGNHNKNRNAPPPDRCGSYYDDDDYDYSPPRRRYSHSHSYHSRWHSSTSRPVVVEEKTSVRRPSAAYVCNSDRSGFRRGRSGSRSGLCIQAHHTRPSVHLS</sequence>
<comment type="caution">
    <text evidence="3">The sequence shown here is derived from an EMBL/GenBank/DDBJ whole genome shotgun (WGS) entry which is preliminary data.</text>
</comment>
<gene>
    <name evidence="3" type="ORF">QBC46DRAFT_438008</name>
</gene>
<evidence type="ECO:0000256" key="2">
    <source>
        <dbReference type="SAM" id="Phobius"/>
    </source>
</evidence>
<dbReference type="Proteomes" id="UP001303473">
    <property type="component" value="Unassembled WGS sequence"/>
</dbReference>